<dbReference type="Pfam" id="PF13517">
    <property type="entry name" value="FG-GAP_3"/>
    <property type="match status" value="2"/>
</dbReference>
<gene>
    <name evidence="3" type="ORF">RED65_10844</name>
</gene>
<dbReference type="Proteomes" id="UP000004263">
    <property type="component" value="Unassembled WGS sequence"/>
</dbReference>
<organism evidence="3 4">
    <name type="scientific">Bermanella marisrubri</name>
    <dbReference type="NCBI Taxonomy" id="207949"/>
    <lineage>
        <taxon>Bacteria</taxon>
        <taxon>Pseudomonadati</taxon>
        <taxon>Pseudomonadota</taxon>
        <taxon>Gammaproteobacteria</taxon>
        <taxon>Oceanospirillales</taxon>
        <taxon>Oceanospirillaceae</taxon>
        <taxon>Bermanella</taxon>
    </lineage>
</organism>
<dbReference type="RefSeq" id="WP_007017305.1">
    <property type="nucleotide sequence ID" value="NZ_CH724113.1"/>
</dbReference>
<reference evidence="3 4" key="1">
    <citation type="submission" date="2006-03" db="EMBL/GenBank/DDBJ databases">
        <authorList>
            <person name="Pinhassi J."/>
            <person name="Pedros-Alio C."/>
            <person name="Ferriera S."/>
            <person name="Johnson J."/>
            <person name="Kravitz S."/>
            <person name="Halpern A."/>
            <person name="Remington K."/>
            <person name="Beeson K."/>
            <person name="Tran B."/>
            <person name="Rogers Y.-H."/>
            <person name="Friedman R."/>
            <person name="Venter J.C."/>
        </authorList>
    </citation>
    <scope>NUCLEOTIDE SEQUENCE [LARGE SCALE GENOMIC DNA]</scope>
    <source>
        <strain evidence="3 4">RED65</strain>
    </source>
</reference>
<evidence type="ECO:0000256" key="2">
    <source>
        <dbReference type="SAM" id="SignalP"/>
    </source>
</evidence>
<dbReference type="InterPro" id="IPR013517">
    <property type="entry name" value="FG-GAP"/>
</dbReference>
<dbReference type="EMBL" id="AAQH01000001">
    <property type="protein sequence ID" value="EAT13885.1"/>
    <property type="molecule type" value="Genomic_DNA"/>
</dbReference>
<evidence type="ECO:0008006" key="5">
    <source>
        <dbReference type="Google" id="ProtNLM"/>
    </source>
</evidence>
<feature type="chain" id="PRO_5004194585" description="VCBS repeat-containing protein" evidence="2">
    <location>
        <begin position="21"/>
        <end position="386"/>
    </location>
</feature>
<keyword evidence="1 2" id="KW-0732">Signal</keyword>
<dbReference type="PANTHER" id="PTHR46580:SF4">
    <property type="entry name" value="ATP_GTP-BINDING PROTEIN"/>
    <property type="match status" value="1"/>
</dbReference>
<accession>Q1N5Q7</accession>
<dbReference type="PANTHER" id="PTHR46580">
    <property type="entry name" value="SENSOR KINASE-RELATED"/>
    <property type="match status" value="1"/>
</dbReference>
<sequence>MKKLMIIAVCVAFFSGCGSGGNTGIDLGISQNFSVDDSSSHTLQVISLHVDRKAIKTTNPHTFDHAVSYADFDQDGDIDIFMSSGDGSENETPSELYLNDGNDNFTLDTDFFNGSPPGQVHPRKALTGDFNGDDKMDVFVIGHGYDQPPYPGEAPYLILSSNSGFTLGGGLSSLAGFHHGGASADIDADGDLDVFLADTREPTFLINDGAGNFTTDTSRLSGLNLQDMYTAELVDVDNDGYVDLLVAGHEPAGFSSKILWGDSTGFYSTSKSTTLPAVTQNGTVIDIDVADIDLDGDKDIVLNRTGDGTGALGPYQGYYLQVVENTGNRKFVDKTQERFATGSNSSESWIDWIRLQDFNSDGHIDVVVDDAARNLVWYNDGSGNFQ</sequence>
<name>Q1N5Q7_9GAMM</name>
<evidence type="ECO:0000313" key="3">
    <source>
        <dbReference type="EMBL" id="EAT13885.1"/>
    </source>
</evidence>
<dbReference type="OrthoDB" id="9815414at2"/>
<dbReference type="PROSITE" id="PS51257">
    <property type="entry name" value="PROKAR_LIPOPROTEIN"/>
    <property type="match status" value="1"/>
</dbReference>
<dbReference type="HOGENOM" id="CLU_715086_0_0_6"/>
<feature type="signal peptide" evidence="2">
    <location>
        <begin position="1"/>
        <end position="20"/>
    </location>
</feature>
<dbReference type="AlphaFoldDB" id="Q1N5Q7"/>
<keyword evidence="4" id="KW-1185">Reference proteome</keyword>
<dbReference type="SUPFAM" id="SSF69318">
    <property type="entry name" value="Integrin alpha N-terminal domain"/>
    <property type="match status" value="1"/>
</dbReference>
<comment type="caution">
    <text evidence="3">The sequence shown here is derived from an EMBL/GenBank/DDBJ whole genome shotgun (WGS) entry which is preliminary data.</text>
</comment>
<dbReference type="InterPro" id="IPR028994">
    <property type="entry name" value="Integrin_alpha_N"/>
</dbReference>
<evidence type="ECO:0000313" key="4">
    <source>
        <dbReference type="Proteomes" id="UP000004263"/>
    </source>
</evidence>
<evidence type="ECO:0000256" key="1">
    <source>
        <dbReference type="ARBA" id="ARBA00022729"/>
    </source>
</evidence>
<protein>
    <recommendedName>
        <fullName evidence="5">VCBS repeat-containing protein</fullName>
    </recommendedName>
</protein>
<dbReference type="Gene3D" id="2.130.10.130">
    <property type="entry name" value="Integrin alpha, N-terminal"/>
    <property type="match status" value="1"/>
</dbReference>
<dbReference type="STRING" id="207949.RED65_10844"/>
<proteinExistence type="predicted"/>